<evidence type="ECO:0000256" key="1">
    <source>
        <dbReference type="SAM" id="SignalP"/>
    </source>
</evidence>
<proteinExistence type="predicted"/>
<gene>
    <name evidence="2" type="ORF">ACFQ5T_05135</name>
</gene>
<dbReference type="EMBL" id="JBHTOM010000006">
    <property type="protein sequence ID" value="MFD1549070.1"/>
    <property type="molecule type" value="Genomic_DNA"/>
</dbReference>
<sequence length="335" mass="36683">MIKLTSKYAAALMLLGAVTGVGIATGTTTAHAKTKTPTTAQIAAARAKMAANEKKVDKAIDKIDISNLSNLNSIYTYGPSATQTVQPYNMYQTYKLKSPLTLTNEFRHKTVTLPKGSVVTGLNDGNGNLQNIDNTTLSIKNQEKVFKKLGNWHYSFAMSKNNSGATQKYMRTTAFSKKSVASFPRLSVKTTKAQYDNAASSLPFISVTADSQLAYHSKGGIYKATRYAKIKKFKRTHATVTYYLNKRLSGVTTKKAKVGKSTQYKLSFKLGHVFQSHDSYNGDAGAYNITVNNGKQPFFLPLNDVAESYISAINGNEYVSTNDKKVSTVFVEGLY</sequence>
<reference evidence="3" key="1">
    <citation type="journal article" date="2019" name="Int. J. Syst. Evol. Microbiol.">
        <title>The Global Catalogue of Microorganisms (GCM) 10K type strain sequencing project: providing services to taxonomists for standard genome sequencing and annotation.</title>
        <authorList>
            <consortium name="The Broad Institute Genomics Platform"/>
            <consortium name="The Broad Institute Genome Sequencing Center for Infectious Disease"/>
            <person name="Wu L."/>
            <person name="Ma J."/>
        </authorList>
    </citation>
    <scope>NUCLEOTIDE SEQUENCE [LARGE SCALE GENOMIC DNA]</scope>
    <source>
        <strain evidence="3">CCM 8906</strain>
    </source>
</reference>
<organism evidence="2 3">
    <name type="scientific">Levilactobacillus fuyuanensis</name>
    <dbReference type="NCBI Taxonomy" id="2486022"/>
    <lineage>
        <taxon>Bacteria</taxon>
        <taxon>Bacillati</taxon>
        <taxon>Bacillota</taxon>
        <taxon>Bacilli</taxon>
        <taxon>Lactobacillales</taxon>
        <taxon>Lactobacillaceae</taxon>
        <taxon>Levilactobacillus</taxon>
    </lineage>
</organism>
<evidence type="ECO:0000313" key="2">
    <source>
        <dbReference type="EMBL" id="MFD1549070.1"/>
    </source>
</evidence>
<protein>
    <submittedName>
        <fullName evidence="2">Uncharacterized protein</fullName>
    </submittedName>
</protein>
<comment type="caution">
    <text evidence="2">The sequence shown here is derived from an EMBL/GenBank/DDBJ whole genome shotgun (WGS) entry which is preliminary data.</text>
</comment>
<dbReference type="Proteomes" id="UP001597195">
    <property type="component" value="Unassembled WGS sequence"/>
</dbReference>
<keyword evidence="1" id="KW-0732">Signal</keyword>
<dbReference type="RefSeq" id="WP_125700681.1">
    <property type="nucleotide sequence ID" value="NZ_JBHTOM010000006.1"/>
</dbReference>
<keyword evidence="3" id="KW-1185">Reference proteome</keyword>
<feature type="chain" id="PRO_5045615408" evidence="1">
    <location>
        <begin position="33"/>
        <end position="335"/>
    </location>
</feature>
<accession>A0ABW4H2T0</accession>
<feature type="signal peptide" evidence="1">
    <location>
        <begin position="1"/>
        <end position="32"/>
    </location>
</feature>
<name>A0ABW4H2T0_9LACO</name>
<evidence type="ECO:0000313" key="3">
    <source>
        <dbReference type="Proteomes" id="UP001597195"/>
    </source>
</evidence>